<accession>A0A8S3W2B5</accession>
<dbReference type="AlphaFoldDB" id="A0A8S3W2B5"/>
<gene>
    <name evidence="1" type="ORF">PAPOLLO_LOCUS1239</name>
</gene>
<dbReference type="EMBL" id="CAJQZP010000080">
    <property type="protein sequence ID" value="CAG4936627.1"/>
    <property type="molecule type" value="Genomic_DNA"/>
</dbReference>
<protein>
    <submittedName>
        <fullName evidence="1">(apollo) hypothetical protein</fullName>
    </submittedName>
</protein>
<dbReference type="OrthoDB" id="416454at2759"/>
<evidence type="ECO:0000313" key="1">
    <source>
        <dbReference type="EMBL" id="CAG4936627.1"/>
    </source>
</evidence>
<dbReference type="PANTHER" id="PTHR33332">
    <property type="entry name" value="REVERSE TRANSCRIPTASE DOMAIN-CONTAINING PROTEIN"/>
    <property type="match status" value="1"/>
</dbReference>
<keyword evidence="2" id="KW-1185">Reference proteome</keyword>
<dbReference type="Proteomes" id="UP000691718">
    <property type="component" value="Unassembled WGS sequence"/>
</dbReference>
<name>A0A8S3W2B5_PARAO</name>
<organism evidence="1 2">
    <name type="scientific">Parnassius apollo</name>
    <name type="common">Apollo butterfly</name>
    <name type="synonym">Papilio apollo</name>
    <dbReference type="NCBI Taxonomy" id="110799"/>
    <lineage>
        <taxon>Eukaryota</taxon>
        <taxon>Metazoa</taxon>
        <taxon>Ecdysozoa</taxon>
        <taxon>Arthropoda</taxon>
        <taxon>Hexapoda</taxon>
        <taxon>Insecta</taxon>
        <taxon>Pterygota</taxon>
        <taxon>Neoptera</taxon>
        <taxon>Endopterygota</taxon>
        <taxon>Lepidoptera</taxon>
        <taxon>Glossata</taxon>
        <taxon>Ditrysia</taxon>
        <taxon>Papilionoidea</taxon>
        <taxon>Papilionidae</taxon>
        <taxon>Parnassiinae</taxon>
        <taxon>Parnassini</taxon>
        <taxon>Parnassius</taxon>
        <taxon>Parnassius</taxon>
    </lineage>
</organism>
<comment type="caution">
    <text evidence="1">The sequence shown here is derived from an EMBL/GenBank/DDBJ whole genome shotgun (WGS) entry which is preliminary data.</text>
</comment>
<proteinExistence type="predicted"/>
<reference evidence="1" key="1">
    <citation type="submission" date="2021-04" db="EMBL/GenBank/DDBJ databases">
        <authorList>
            <person name="Tunstrom K."/>
        </authorList>
    </citation>
    <scope>NUCLEOTIDE SEQUENCE</scope>
</reference>
<sequence length="413" mass="48053">MTRNLQVVTWNANDLTERCQELETFLRTEMIDIALISETRFTPHPIIQLGTAMEEQQYSNELKALISTLENANIQHYLSNLDPTRDTNYSLWKATKNLKRPKNRTLPINDEKGGWARSDKVKATIFAEHLKTVFQPLPENNPEHTMEIKEYLESANQMCLPLKSTSPKEIVEEIRNLKDGKAPGYGLIDATLLKNLPHKADIPKTDYTTTATYVDDMALLSDHRNPETTSSQLQNHLTVERWLKHWRIKANENKSVHETFTLRRETCPPVTLKCKVIPQENNAKYLGMHLDWKLTWQKHIWTKRKQLDGKLRTLNWLLGRKSQLNPNSKMLVYKTTIKPIWTYGIQLWGTASNSNIDILEKFQRKVLRTMFGIPHSLSNRYVYLDLGLKTVRQEIAQNSLKYQEKLTVHVNNL</sequence>
<evidence type="ECO:0000313" key="2">
    <source>
        <dbReference type="Proteomes" id="UP000691718"/>
    </source>
</evidence>